<protein>
    <submittedName>
        <fullName evidence="1">Uncharacterized protein</fullName>
    </submittedName>
</protein>
<sequence length="164" mass="18107">MINIHYGFETLAHRYYVLTGRNAPSIDIDNRINIAGILFGIYGENYVGTPHMQKLMEVNGGIRRDFVLGKDEVELFRQKEYARLHASTVCKVKFFSDVVELTLDKKLKTTRSTALVKVERSVDGVVAKGIGLAASAYAIIDLGGKAVGYAIRHGWLAFIGITAS</sequence>
<dbReference type="Proteomes" id="UP000229081">
    <property type="component" value="Chromosome"/>
</dbReference>
<evidence type="ECO:0000313" key="1">
    <source>
        <dbReference type="EMBL" id="ATY31334.1"/>
    </source>
</evidence>
<reference evidence="1 2" key="1">
    <citation type="submission" date="2017-11" db="EMBL/GenBank/DDBJ databases">
        <title>Complete genome sequence of Sphingomonas sp. Strain Cra20, a psychrotolerant potential plant growth promoting rhizobacteria.</title>
        <authorList>
            <person name="Luo Y."/>
        </authorList>
    </citation>
    <scope>NUCLEOTIDE SEQUENCE [LARGE SCALE GENOMIC DNA]</scope>
    <source>
        <strain evidence="1 2">Cra20</strain>
    </source>
</reference>
<keyword evidence="2" id="KW-1185">Reference proteome</keyword>
<organism evidence="1 2">
    <name type="scientific">Sphingomonas psychrotolerans</name>
    <dbReference type="NCBI Taxonomy" id="1327635"/>
    <lineage>
        <taxon>Bacteria</taxon>
        <taxon>Pseudomonadati</taxon>
        <taxon>Pseudomonadota</taxon>
        <taxon>Alphaproteobacteria</taxon>
        <taxon>Sphingomonadales</taxon>
        <taxon>Sphingomonadaceae</taxon>
        <taxon>Sphingomonas</taxon>
    </lineage>
</organism>
<dbReference type="EMBL" id="CP024923">
    <property type="protein sequence ID" value="ATY31334.1"/>
    <property type="molecule type" value="Genomic_DNA"/>
</dbReference>
<dbReference type="KEGG" id="sphc:CVN68_04510"/>
<gene>
    <name evidence="1" type="ORF">CVN68_04510</name>
</gene>
<evidence type="ECO:0000313" key="2">
    <source>
        <dbReference type="Proteomes" id="UP000229081"/>
    </source>
</evidence>
<name>A0A2K8MEE2_9SPHN</name>
<accession>A0A2K8MEE2</accession>
<proteinExistence type="predicted"/>
<dbReference type="AlphaFoldDB" id="A0A2K8MEE2"/>